<reference evidence="1 2" key="1">
    <citation type="submission" date="2019-09" db="EMBL/GenBank/DDBJ databases">
        <title>Ecophysiology of the spiral-shaped methanotroph Methylospira mobilis as revealed by the complete genome sequence.</title>
        <authorList>
            <person name="Oshkin I.Y."/>
            <person name="Dedysh S.N."/>
            <person name="Miroshnikov K."/>
            <person name="Danilova O.V."/>
            <person name="Hakobyan A."/>
            <person name="Liesack W."/>
        </authorList>
    </citation>
    <scope>NUCLEOTIDE SEQUENCE [LARGE SCALE GENOMIC DNA]</scope>
    <source>
        <strain evidence="1 2">Shm1</strain>
    </source>
</reference>
<dbReference type="OrthoDB" id="9793805at2"/>
<proteinExistence type="predicted"/>
<dbReference type="NCBIfam" id="TIGR00661">
    <property type="entry name" value="MJ1255"/>
    <property type="match status" value="1"/>
</dbReference>
<gene>
    <name evidence="1" type="ORF">F6R98_20145</name>
</gene>
<dbReference type="KEGG" id="mmob:F6R98_20145"/>
<evidence type="ECO:0000313" key="1">
    <source>
        <dbReference type="EMBL" id="QFY44651.1"/>
    </source>
</evidence>
<dbReference type="Proteomes" id="UP000325755">
    <property type="component" value="Chromosome"/>
</dbReference>
<protein>
    <submittedName>
        <fullName evidence="1">Glycosyltransferase</fullName>
    </submittedName>
</protein>
<sequence>MKIFYGVQGTGNGHITRARAMAPKLKAAGIDVTFLFTGRPWKHFFEMEAFGDFEWRDGLTFQTKNGSVQYIKTALTNPTFQFIRDVKELDLSGYDKVITDFEPVTAWAAKLRGIPTIGLGHQYAFGQDIPKAGANFIGTQVLKYFAPATIGLGIHWNHFHMPILPPLIETDAEMLPIQEGKIIVYLPFEDVNIVINLLKPFKKYQFYIYSPMAPHDGHEHHDHLHVRQLSRAGFQHDFANAAGVISNAGFELASESLHMGKKILAKPLHGQMEQQSNALALEVLQLGEVMQNLDAKVIETWLENSQPVRVRFPDVASAVVNWLLKDDGSQADNGWIDQLWQQTVKERL</sequence>
<name>A0A5Q0BQR5_9GAMM</name>
<dbReference type="Pfam" id="PF13528">
    <property type="entry name" value="Glyco_trans_1_3"/>
    <property type="match status" value="2"/>
</dbReference>
<organism evidence="1 2">
    <name type="scientific">Candidatus Methylospira mobilis</name>
    <dbReference type="NCBI Taxonomy" id="1808979"/>
    <lineage>
        <taxon>Bacteria</taxon>
        <taxon>Pseudomonadati</taxon>
        <taxon>Pseudomonadota</taxon>
        <taxon>Gammaproteobacteria</taxon>
        <taxon>Methylococcales</taxon>
        <taxon>Methylococcaceae</taxon>
        <taxon>Candidatus Methylospira</taxon>
    </lineage>
</organism>
<dbReference type="EMBL" id="CP044205">
    <property type="protein sequence ID" value="QFY44651.1"/>
    <property type="molecule type" value="Genomic_DNA"/>
</dbReference>
<keyword evidence="2" id="KW-1185">Reference proteome</keyword>
<accession>A0A5Q0BQR5</accession>
<keyword evidence="1" id="KW-0808">Transferase</keyword>
<dbReference type="InterPro" id="IPR005262">
    <property type="entry name" value="MJ1255-like"/>
</dbReference>
<dbReference type="Gene3D" id="3.40.50.2000">
    <property type="entry name" value="Glycogen Phosphorylase B"/>
    <property type="match status" value="1"/>
</dbReference>
<dbReference type="GO" id="GO:0016740">
    <property type="term" value="F:transferase activity"/>
    <property type="evidence" value="ECO:0007669"/>
    <property type="project" value="UniProtKB-KW"/>
</dbReference>
<evidence type="ECO:0000313" key="2">
    <source>
        <dbReference type="Proteomes" id="UP000325755"/>
    </source>
</evidence>
<dbReference type="AlphaFoldDB" id="A0A5Q0BQR5"/>
<dbReference type="SUPFAM" id="SSF53756">
    <property type="entry name" value="UDP-Glycosyltransferase/glycogen phosphorylase"/>
    <property type="match status" value="1"/>
</dbReference>
<dbReference type="InParanoid" id="A0A5Q0BQR5"/>
<dbReference type="RefSeq" id="WP_153250613.1">
    <property type="nucleotide sequence ID" value="NZ_CP044205.1"/>
</dbReference>